<sequence length="250" mass="25497" precursor="true">MKCVKKCSLSFSCLFLLATFVVVQSVDAAPVSFSVTPLFDDGLGGGIPESSVLNDNIVAAVNAGQAADRTVNGVLFAGTIDGDGGDVPTTGGSVSVTTGPITIAYETGYSDRVFPNALPSGDFRELLRSNATSAGDGTTEMTISGLTIGSDYRAQFLMSTDNGSSRSQKIVSGVDESAEFTTGTGGTFSVLANFTADSVTQAFSLASTMGQRSTMASISLAEFGAPVPEPTSLALLGMVGVLGLGARRRI</sequence>
<organism evidence="3 4">
    <name type="scientific">Adhaeretor mobilis</name>
    <dbReference type="NCBI Taxonomy" id="1930276"/>
    <lineage>
        <taxon>Bacteria</taxon>
        <taxon>Pseudomonadati</taxon>
        <taxon>Planctomycetota</taxon>
        <taxon>Planctomycetia</taxon>
        <taxon>Pirellulales</taxon>
        <taxon>Lacipirellulaceae</taxon>
        <taxon>Adhaeretor</taxon>
    </lineage>
</organism>
<dbReference type="EMBL" id="CP036263">
    <property type="protein sequence ID" value="QDS96920.1"/>
    <property type="molecule type" value="Genomic_DNA"/>
</dbReference>
<dbReference type="Pfam" id="PF07589">
    <property type="entry name" value="PEP-CTERM"/>
    <property type="match status" value="1"/>
</dbReference>
<proteinExistence type="predicted"/>
<dbReference type="KEGG" id="amob:HG15A2_01790"/>
<gene>
    <name evidence="3" type="ORF">HG15A2_01790</name>
</gene>
<dbReference type="RefSeq" id="WP_145056900.1">
    <property type="nucleotide sequence ID" value="NZ_CP036263.1"/>
</dbReference>
<dbReference type="AlphaFoldDB" id="A0A517MPW3"/>
<evidence type="ECO:0000256" key="1">
    <source>
        <dbReference type="SAM" id="SignalP"/>
    </source>
</evidence>
<name>A0A517MPW3_9BACT</name>
<evidence type="ECO:0000313" key="3">
    <source>
        <dbReference type="EMBL" id="QDS96920.1"/>
    </source>
</evidence>
<keyword evidence="1" id="KW-0732">Signal</keyword>
<dbReference type="Proteomes" id="UP000319852">
    <property type="component" value="Chromosome"/>
</dbReference>
<keyword evidence="4" id="KW-1185">Reference proteome</keyword>
<reference evidence="3 4" key="1">
    <citation type="submission" date="2019-02" db="EMBL/GenBank/DDBJ databases">
        <title>Deep-cultivation of Planctomycetes and their phenomic and genomic characterization uncovers novel biology.</title>
        <authorList>
            <person name="Wiegand S."/>
            <person name="Jogler M."/>
            <person name="Boedeker C."/>
            <person name="Pinto D."/>
            <person name="Vollmers J."/>
            <person name="Rivas-Marin E."/>
            <person name="Kohn T."/>
            <person name="Peeters S.H."/>
            <person name="Heuer A."/>
            <person name="Rast P."/>
            <person name="Oberbeckmann S."/>
            <person name="Bunk B."/>
            <person name="Jeske O."/>
            <person name="Meyerdierks A."/>
            <person name="Storesund J.E."/>
            <person name="Kallscheuer N."/>
            <person name="Luecker S."/>
            <person name="Lage O.M."/>
            <person name="Pohl T."/>
            <person name="Merkel B.J."/>
            <person name="Hornburger P."/>
            <person name="Mueller R.-W."/>
            <person name="Bruemmer F."/>
            <person name="Labrenz M."/>
            <person name="Spormann A.M."/>
            <person name="Op den Camp H."/>
            <person name="Overmann J."/>
            <person name="Amann R."/>
            <person name="Jetten M.S.M."/>
            <person name="Mascher T."/>
            <person name="Medema M.H."/>
            <person name="Devos D.P."/>
            <person name="Kaster A.-K."/>
            <person name="Ovreas L."/>
            <person name="Rohde M."/>
            <person name="Galperin M.Y."/>
            <person name="Jogler C."/>
        </authorList>
    </citation>
    <scope>NUCLEOTIDE SEQUENCE [LARGE SCALE GENOMIC DNA]</scope>
    <source>
        <strain evidence="3 4">HG15A2</strain>
    </source>
</reference>
<evidence type="ECO:0000259" key="2">
    <source>
        <dbReference type="Pfam" id="PF07589"/>
    </source>
</evidence>
<feature type="chain" id="PRO_5022139441" description="Ice-binding protein C-terminal domain-containing protein" evidence="1">
    <location>
        <begin position="29"/>
        <end position="250"/>
    </location>
</feature>
<dbReference type="InterPro" id="IPR013424">
    <property type="entry name" value="Ice-binding_C"/>
</dbReference>
<evidence type="ECO:0000313" key="4">
    <source>
        <dbReference type="Proteomes" id="UP000319852"/>
    </source>
</evidence>
<protein>
    <recommendedName>
        <fullName evidence="2">Ice-binding protein C-terminal domain-containing protein</fullName>
    </recommendedName>
</protein>
<feature type="domain" description="Ice-binding protein C-terminal" evidence="2">
    <location>
        <begin position="226"/>
        <end position="249"/>
    </location>
</feature>
<feature type="signal peptide" evidence="1">
    <location>
        <begin position="1"/>
        <end position="28"/>
    </location>
</feature>
<accession>A0A517MPW3</accession>
<dbReference type="NCBIfam" id="TIGR02595">
    <property type="entry name" value="PEP_CTERM"/>
    <property type="match status" value="1"/>
</dbReference>